<evidence type="ECO:0000313" key="2">
    <source>
        <dbReference type="EMBL" id="KAG1779810.1"/>
    </source>
</evidence>
<accession>A0A9P7A123</accession>
<name>A0A9P7A123_9AGAM</name>
<evidence type="ECO:0000256" key="1">
    <source>
        <dbReference type="SAM" id="MobiDB-lite"/>
    </source>
</evidence>
<reference evidence="2" key="1">
    <citation type="journal article" date="2020" name="New Phytol.">
        <title>Comparative genomics reveals dynamic genome evolution in host specialist ectomycorrhizal fungi.</title>
        <authorList>
            <person name="Lofgren L.A."/>
            <person name="Nguyen N.H."/>
            <person name="Vilgalys R."/>
            <person name="Ruytinx J."/>
            <person name="Liao H.L."/>
            <person name="Branco S."/>
            <person name="Kuo A."/>
            <person name="LaButti K."/>
            <person name="Lipzen A."/>
            <person name="Andreopoulos W."/>
            <person name="Pangilinan J."/>
            <person name="Riley R."/>
            <person name="Hundley H."/>
            <person name="Na H."/>
            <person name="Barry K."/>
            <person name="Grigoriev I.V."/>
            <person name="Stajich J.E."/>
            <person name="Kennedy P.G."/>
        </authorList>
    </citation>
    <scope>NUCLEOTIDE SEQUENCE</scope>
    <source>
        <strain evidence="2">DOB743</strain>
    </source>
</reference>
<organism evidence="2 3">
    <name type="scientific">Suillus placidus</name>
    <dbReference type="NCBI Taxonomy" id="48579"/>
    <lineage>
        <taxon>Eukaryota</taxon>
        <taxon>Fungi</taxon>
        <taxon>Dikarya</taxon>
        <taxon>Basidiomycota</taxon>
        <taxon>Agaricomycotina</taxon>
        <taxon>Agaricomycetes</taxon>
        <taxon>Agaricomycetidae</taxon>
        <taxon>Boletales</taxon>
        <taxon>Suillineae</taxon>
        <taxon>Suillaceae</taxon>
        <taxon>Suillus</taxon>
    </lineage>
</organism>
<gene>
    <name evidence="2" type="ORF">EV702DRAFT_1043690</name>
</gene>
<dbReference type="AlphaFoldDB" id="A0A9P7A123"/>
<feature type="region of interest" description="Disordered" evidence="1">
    <location>
        <begin position="30"/>
        <end position="119"/>
    </location>
</feature>
<feature type="compositionally biased region" description="Basic and acidic residues" evidence="1">
    <location>
        <begin position="73"/>
        <end position="91"/>
    </location>
</feature>
<dbReference type="OrthoDB" id="3005035at2759"/>
<keyword evidence="3" id="KW-1185">Reference proteome</keyword>
<dbReference type="EMBL" id="JABBWD010000011">
    <property type="protein sequence ID" value="KAG1779810.1"/>
    <property type="molecule type" value="Genomic_DNA"/>
</dbReference>
<protein>
    <submittedName>
        <fullName evidence="2">Uncharacterized protein</fullName>
    </submittedName>
</protein>
<dbReference type="Proteomes" id="UP000714275">
    <property type="component" value="Unassembled WGS sequence"/>
</dbReference>
<sequence length="401" mass="44969">MVNNAPAILSILDRFSPDFAQRSVTRARISPDPCLPARLPTTGFLQREAEQNAPKAVLRQLRRSPTPPSPTTEYHDATEDSDTPSHIERRGSVSSASEQTSPTQSLFTFSKSQPSGGWKEPQPFEVFRAIERKDIMFLMEVRDRAFPVAQTLYIFSLVLMIPQLLLRKTGDATPLLHAMRIGQSHRDVAILLLGAFSRWINHLEDSEISLPRTRMILKALRTNLKLGIDYGLYKSQSDLVASFMQTLVMSEGEKWIRAQVSSVSLALRSGNAGKPVSTAEAAVRKFATKELSKADAIAALEDYVANATTDLLLLGAWAIALESIEGEPIPVYYFARDDRVFKAFMDRVNIHPASIRRALSRRLKWQFRVLQNVLEGRNTTYRVSKRKVEILTEELDDGDGV</sequence>
<evidence type="ECO:0000313" key="3">
    <source>
        <dbReference type="Proteomes" id="UP000714275"/>
    </source>
</evidence>
<comment type="caution">
    <text evidence="2">The sequence shown here is derived from an EMBL/GenBank/DDBJ whole genome shotgun (WGS) entry which is preliminary data.</text>
</comment>
<proteinExistence type="predicted"/>
<feature type="compositionally biased region" description="Polar residues" evidence="1">
    <location>
        <begin position="92"/>
        <end position="115"/>
    </location>
</feature>